<protein>
    <submittedName>
        <fullName evidence="2">IMP dehydrogenase</fullName>
    </submittedName>
</protein>
<reference evidence="2 3" key="1">
    <citation type="submission" date="2017-01" db="EMBL/GenBank/DDBJ databases">
        <title>Novel large sulfur bacteria in the metagenomes of groundwater-fed chemosynthetic microbial mats in the Lake Huron basin.</title>
        <authorList>
            <person name="Sharrar A.M."/>
            <person name="Flood B.E."/>
            <person name="Bailey J.V."/>
            <person name="Jones D.S."/>
            <person name="Biddanda B."/>
            <person name="Ruberg S.A."/>
            <person name="Marcus D.N."/>
            <person name="Dick G.J."/>
        </authorList>
    </citation>
    <scope>NUCLEOTIDE SEQUENCE [LARGE SCALE GENOMIC DNA]</scope>
    <source>
        <strain evidence="2">A7</strain>
    </source>
</reference>
<evidence type="ECO:0000259" key="1">
    <source>
        <dbReference type="SMART" id="SM00460"/>
    </source>
</evidence>
<evidence type="ECO:0000313" key="3">
    <source>
        <dbReference type="Proteomes" id="UP000192505"/>
    </source>
</evidence>
<sequence>MSIHAALNHVTHYSYDRLVALGPQVIRLRPAPHCRSKIISYSLKVEPEGHFINWQQDPFANYQARLVFPDKTKEFKVTVDVVLDMAVYNPFDFFLEPEAEEFPFTYQPELKQELAPYLTPDPVTPLLQAYLDKIDYTKRRSVIFLVDLNTSVHHAIKYTIRMEPGVQTPEETLELASGSCRDSAWLMVQLLRNCGLAARFVSGYLIQLKPDVKALDGPSGTEVDFTDLHAWCEVYLPGAGWVGLDATSGLLAGEGHIPLACTPQPSGAAPIEGGVDESEVEFAHHMQVTRIYESPRVTKPYTEEQWADIMALGDAVDADLATSDVRLTMGGEPTFVAVSDRDAPEWNTDALGPTKRGFATELVHKLRKEYGEGGFLHYGQGKWYPGEQLPRWALNIYWRADGQPVWSNPALFADERVTSHYTSEDAQRFTSVLAGKLGLTDKYMQTAFEDSWYYLWRERRLPVNVDPFNSKLDDEMERARLRRVFTQKLDTPVGYVLPVKVAGYDEVFGAAWTTGPWFLRDERMYLMPGDSPMGLRLPLDSLPWVSEADFPYMIEQDPSTLRGDLPVYADLAARYAPSQMAPDYTTTTSGPSHRPGKAGLALGAARRASAAASAAGTATASTNLPFLAGSLPPTEATRLIQNPTAFASHTSTASHAQSALQSEPADFVDAPQTSEDARIPERKESAHWITRTALCVEVRDPRRASGPKAEAVGDKSSAIYVFMPPLERLEYYLDLLAAVEATAQELGVQIVIEGYPPPRDPRLKLLSVTPDPGVIEVNIHPANNWKELVYNTEFLYNAAFESRLSAEKFMTDGRHTGTGGGNHFVMGGATPSDSPFLRKPELLASLLLYWHNHPSLSYLFSGMFVGPTSQAPRVDEARNDQLYELEIAIEQIYKNREIHGQSMPPWLIDRTLRNILIDATGNTHRSEISIDKMYSPDSATGRLGLLELRAFEMPPHPHMSSVQQLLLRALIARFWKTPYRAPATRWGTELHDRFMLPKFIEMDFHDVMAEMREAGFAFDDSWFAPHVEFRFPLIGSICSAGIELTLRNALEPWHVMGEEGAPGGTARYVDSSLERIEVRVTGMNESRYVVTCNGRAMSLQPTGVQGEYVAGVRYKAWNPPSSLHPSIGVHAPLTFDIVDTWMKRSLGGCQYHVAHPGGLSYQSLPVNANEAESRRLSRFTAGGHTPGEVNVPPATINVPGSREFPFTLDLRRS</sequence>
<dbReference type="PANTHER" id="PTHR33490:SF1">
    <property type="entry name" value="SLL1233 PROTEIN"/>
    <property type="match status" value="1"/>
</dbReference>
<dbReference type="AlphaFoldDB" id="A0A1W9KX42"/>
<dbReference type="InterPro" id="IPR013589">
    <property type="entry name" value="Bac_transglu_N"/>
</dbReference>
<dbReference type="Proteomes" id="UP000192505">
    <property type="component" value="Unassembled WGS sequence"/>
</dbReference>
<comment type="caution">
    <text evidence="2">The sequence shown here is derived from an EMBL/GenBank/DDBJ whole genome shotgun (WGS) entry which is preliminary data.</text>
</comment>
<dbReference type="InterPro" id="IPR038765">
    <property type="entry name" value="Papain-like_cys_pep_sf"/>
</dbReference>
<name>A0A1W9KX42_9BURK</name>
<dbReference type="EMBL" id="MTEI01000002">
    <property type="protein sequence ID" value="OQW89223.1"/>
    <property type="molecule type" value="Genomic_DNA"/>
</dbReference>
<dbReference type="SUPFAM" id="SSF54001">
    <property type="entry name" value="Cysteine proteinases"/>
    <property type="match status" value="1"/>
</dbReference>
<organism evidence="2 3">
    <name type="scientific">Rhodoferax ferrireducens</name>
    <dbReference type="NCBI Taxonomy" id="192843"/>
    <lineage>
        <taxon>Bacteria</taxon>
        <taxon>Pseudomonadati</taxon>
        <taxon>Pseudomonadota</taxon>
        <taxon>Betaproteobacteria</taxon>
        <taxon>Burkholderiales</taxon>
        <taxon>Comamonadaceae</taxon>
        <taxon>Rhodoferax</taxon>
    </lineage>
</organism>
<dbReference type="Gene3D" id="3.10.620.30">
    <property type="match status" value="1"/>
</dbReference>
<dbReference type="PANTHER" id="PTHR33490">
    <property type="entry name" value="BLR5614 PROTEIN-RELATED"/>
    <property type="match status" value="1"/>
</dbReference>
<dbReference type="InterPro" id="IPR002931">
    <property type="entry name" value="Transglutaminase-like"/>
</dbReference>
<feature type="domain" description="Transglutaminase-like" evidence="1">
    <location>
        <begin position="172"/>
        <end position="248"/>
    </location>
</feature>
<dbReference type="Pfam" id="PF09899">
    <property type="entry name" value="DUF2126"/>
    <property type="match status" value="1"/>
</dbReference>
<dbReference type="Pfam" id="PF08379">
    <property type="entry name" value="Bact_transglu_N"/>
    <property type="match status" value="1"/>
</dbReference>
<dbReference type="Pfam" id="PF01841">
    <property type="entry name" value="Transglut_core"/>
    <property type="match status" value="1"/>
</dbReference>
<proteinExistence type="predicted"/>
<accession>A0A1W9KX42</accession>
<gene>
    <name evidence="2" type="ORF">BWK72_04550</name>
</gene>
<evidence type="ECO:0000313" key="2">
    <source>
        <dbReference type="EMBL" id="OQW89223.1"/>
    </source>
</evidence>
<dbReference type="SMART" id="SM00460">
    <property type="entry name" value="TGc"/>
    <property type="match status" value="1"/>
</dbReference>
<dbReference type="InterPro" id="IPR018667">
    <property type="entry name" value="DUF2126"/>
</dbReference>